<dbReference type="Proteomes" id="UP001180020">
    <property type="component" value="Unassembled WGS sequence"/>
</dbReference>
<evidence type="ECO:0000256" key="1">
    <source>
        <dbReference type="SAM" id="MobiDB-lite"/>
    </source>
</evidence>
<evidence type="ECO:0000313" key="2">
    <source>
        <dbReference type="EMBL" id="KAK1303214.1"/>
    </source>
</evidence>
<feature type="compositionally biased region" description="Polar residues" evidence="1">
    <location>
        <begin position="539"/>
        <end position="548"/>
    </location>
</feature>
<keyword evidence="3" id="KW-1185">Reference proteome</keyword>
<sequence>MDILGLVFPTSFFQHVVDHQQTLSSNVSAAKCSVEHSAFSDVSLCKSSRKQNKVSPGSRSLESVNHVDSCQKLSDSPSVPSIASSSNASDVKNSSGQLTDSSDINKTGKTVAKKKHGKKSVNHVDSCQKLSDSSSVPSVASSPDASDVKNSSGQLTDSSDISDMNKTGKTVAKKKHGKKKRKAKTKHLDTEPPAAERAVQACPSAESVVSDTVTQIGVTDSLGNVNSEIKAKTCVPILVGRRMKHSPGRGNSSRHGSISKDWGTENSINTRFVEKHHQKDEGVPGTAAIPSNFNGETTGVCRKDAVDVRISIGSSHDQDSVDGGGQILPDGWKDGYGNTNICDNRGYCLMGSTLSDSGCVNDCDHRTNEKLTESLSLGSLSKDSDGMKSSGQSSTKSHWEAKPSKRIDGDWKQSGSSNDTSHASHHPISHRKTGKENAQLAWQKTGNSIRATQTLWVKRPRHPAPHIVAVSKEGSMLTDHNKFSSTELPTPVTSCDEQCGFLEGAKDLRINEQALHQKHGPALSESHQWVDQRRLHGSFGQSVSQSRGNDAHGNKGWERSGDKLGQSHKQESNSQSKKELLNSRPCLYRPKGKMNVFQKESFDVSKGIRDARIEHDYPYQRLDLFRTHDMDRVSNCSPCSAHQNLDLPCPNVSSLPTHPLWHESEPRDMLRNSRIEPVTAGLLHVSGRGTQTKCQETDLSHGNEVRQCTAPRLNSKQWVQVHRRDFDDGGFKKTEIYGTDSLLSSETNSSSCPGTIYNYLSHEAHSGLLRNSEISCTGRPYSDDEKCPREISKNCLPSGLNRMNTSLLDNGSSNVTRALNVAYQSQLASESIQLLTGSPLADFERVLHSASPVIVPSFVRQLCNECFVNQPINSSLCKHKIPPIPLCAIWNWYEKPGSYGLEVKAEDSCNLDGLDTDTVSFYAHFVPFLSAVQLFSPTHQSDHRDTGRLSYEIPDKGEDTSFLFPLERNPICVETFQPNSSEGDQINTLHVFNSKEKQMGVSNLPVPLTDKSLDLTSALVCLDSSELIFEYFEHEKPPQRKPLFEKIKELMNAGTSSMLGCINLQDLHPASWFSVAWYPIYRIPEGNFRASFLTYHSLGHVIERRIKADDPQEDSVCIVCPVLGLQSYNAQGECWFNPKKSVESYSKEGITFNSSGLVKERLKNLQEIASLFARGRVYKDGVLITNQQPDYEFFLSRKY</sequence>
<proteinExistence type="predicted"/>
<organism evidence="2 3">
    <name type="scientific">Acorus calamus</name>
    <name type="common">Sweet flag</name>
    <dbReference type="NCBI Taxonomy" id="4465"/>
    <lineage>
        <taxon>Eukaryota</taxon>
        <taxon>Viridiplantae</taxon>
        <taxon>Streptophyta</taxon>
        <taxon>Embryophyta</taxon>
        <taxon>Tracheophyta</taxon>
        <taxon>Spermatophyta</taxon>
        <taxon>Magnoliopsida</taxon>
        <taxon>Liliopsida</taxon>
        <taxon>Acoraceae</taxon>
        <taxon>Acorus</taxon>
    </lineage>
</organism>
<evidence type="ECO:0000313" key="3">
    <source>
        <dbReference type="Proteomes" id="UP001180020"/>
    </source>
</evidence>
<feature type="region of interest" description="Disordered" evidence="1">
    <location>
        <begin position="242"/>
        <end position="263"/>
    </location>
</feature>
<dbReference type="AlphaFoldDB" id="A0AAV9DPX9"/>
<dbReference type="Pfam" id="PF05623">
    <property type="entry name" value="DUF789"/>
    <property type="match status" value="1"/>
</dbReference>
<feature type="compositionally biased region" description="Basic residues" evidence="1">
    <location>
        <begin position="111"/>
        <end position="121"/>
    </location>
</feature>
<feature type="compositionally biased region" description="Low complexity" evidence="1">
    <location>
        <begin position="74"/>
        <end position="95"/>
    </location>
</feature>
<feature type="compositionally biased region" description="Basic and acidic residues" evidence="1">
    <location>
        <begin position="549"/>
        <end position="562"/>
    </location>
</feature>
<feature type="compositionally biased region" description="Low complexity" evidence="1">
    <location>
        <begin position="131"/>
        <end position="145"/>
    </location>
</feature>
<feature type="compositionally biased region" description="Polar residues" evidence="1">
    <location>
        <begin position="53"/>
        <end position="73"/>
    </location>
</feature>
<feature type="region of interest" description="Disordered" evidence="1">
    <location>
        <begin position="374"/>
        <end position="436"/>
    </location>
</feature>
<dbReference type="InterPro" id="IPR008507">
    <property type="entry name" value="DUF789"/>
</dbReference>
<feature type="compositionally biased region" description="Basic and acidic residues" evidence="1">
    <location>
        <begin position="568"/>
        <end position="581"/>
    </location>
</feature>
<feature type="region of interest" description="Disordered" evidence="1">
    <location>
        <begin position="50"/>
        <end position="203"/>
    </location>
</feature>
<feature type="compositionally biased region" description="Polar residues" evidence="1">
    <location>
        <begin position="149"/>
        <end position="165"/>
    </location>
</feature>
<feature type="compositionally biased region" description="Polar residues" evidence="1">
    <location>
        <begin position="387"/>
        <end position="396"/>
    </location>
</feature>
<comment type="caution">
    <text evidence="2">The sequence shown here is derived from an EMBL/GenBank/DDBJ whole genome shotgun (WGS) entry which is preliminary data.</text>
</comment>
<reference evidence="2" key="2">
    <citation type="submission" date="2023-06" db="EMBL/GenBank/DDBJ databases">
        <authorList>
            <person name="Ma L."/>
            <person name="Liu K.-W."/>
            <person name="Li Z."/>
            <person name="Hsiao Y.-Y."/>
            <person name="Qi Y."/>
            <person name="Fu T."/>
            <person name="Tang G."/>
            <person name="Zhang D."/>
            <person name="Sun W.-H."/>
            <person name="Liu D.-K."/>
            <person name="Li Y."/>
            <person name="Chen G.-Z."/>
            <person name="Liu X.-D."/>
            <person name="Liao X.-Y."/>
            <person name="Jiang Y.-T."/>
            <person name="Yu X."/>
            <person name="Hao Y."/>
            <person name="Huang J."/>
            <person name="Zhao X.-W."/>
            <person name="Ke S."/>
            <person name="Chen Y.-Y."/>
            <person name="Wu W.-L."/>
            <person name="Hsu J.-L."/>
            <person name="Lin Y.-F."/>
            <person name="Huang M.-D."/>
            <person name="Li C.-Y."/>
            <person name="Huang L."/>
            <person name="Wang Z.-W."/>
            <person name="Zhao X."/>
            <person name="Zhong W.-Y."/>
            <person name="Peng D.-H."/>
            <person name="Ahmad S."/>
            <person name="Lan S."/>
            <person name="Zhang J.-S."/>
            <person name="Tsai W.-C."/>
            <person name="Van De Peer Y."/>
            <person name="Liu Z.-J."/>
        </authorList>
    </citation>
    <scope>NUCLEOTIDE SEQUENCE</scope>
    <source>
        <strain evidence="2">CP</strain>
        <tissue evidence="2">Leaves</tissue>
    </source>
</reference>
<name>A0AAV9DPX9_ACOCL</name>
<dbReference type="PANTHER" id="PTHR32010:SF23">
    <property type="entry name" value="IG-LIKE DOMAIN-CONTAINING PROTEIN"/>
    <property type="match status" value="1"/>
</dbReference>
<feature type="region of interest" description="Disordered" evidence="1">
    <location>
        <begin position="538"/>
        <end position="584"/>
    </location>
</feature>
<protein>
    <submittedName>
        <fullName evidence="2">Uncharacterized protein</fullName>
    </submittedName>
</protein>
<feature type="compositionally biased region" description="Basic and acidic residues" evidence="1">
    <location>
        <begin position="397"/>
        <end position="411"/>
    </location>
</feature>
<gene>
    <name evidence="2" type="ORF">QJS10_CPB11g01068</name>
</gene>
<feature type="compositionally biased region" description="Basic residues" evidence="1">
    <location>
        <begin position="171"/>
        <end position="185"/>
    </location>
</feature>
<feature type="compositionally biased region" description="Basic residues" evidence="1">
    <location>
        <begin position="423"/>
        <end position="433"/>
    </location>
</feature>
<dbReference type="PANTHER" id="PTHR32010">
    <property type="entry name" value="PHOTOSYSTEM II STABILITY/ASSEMBLY FACTOR HCF136, CHLOROPLASTIC"/>
    <property type="match status" value="1"/>
</dbReference>
<reference evidence="2" key="1">
    <citation type="journal article" date="2023" name="Nat. Commun.">
        <title>Diploid and tetraploid genomes of Acorus and the evolution of monocots.</title>
        <authorList>
            <person name="Ma L."/>
            <person name="Liu K.W."/>
            <person name="Li Z."/>
            <person name="Hsiao Y.Y."/>
            <person name="Qi Y."/>
            <person name="Fu T."/>
            <person name="Tang G.D."/>
            <person name="Zhang D."/>
            <person name="Sun W.H."/>
            <person name="Liu D.K."/>
            <person name="Li Y."/>
            <person name="Chen G.Z."/>
            <person name="Liu X.D."/>
            <person name="Liao X.Y."/>
            <person name="Jiang Y.T."/>
            <person name="Yu X."/>
            <person name="Hao Y."/>
            <person name="Huang J."/>
            <person name="Zhao X.W."/>
            <person name="Ke S."/>
            <person name="Chen Y.Y."/>
            <person name="Wu W.L."/>
            <person name="Hsu J.L."/>
            <person name="Lin Y.F."/>
            <person name="Huang M.D."/>
            <person name="Li C.Y."/>
            <person name="Huang L."/>
            <person name="Wang Z.W."/>
            <person name="Zhao X."/>
            <person name="Zhong W.Y."/>
            <person name="Peng D.H."/>
            <person name="Ahmad S."/>
            <person name="Lan S."/>
            <person name="Zhang J.S."/>
            <person name="Tsai W.C."/>
            <person name="Van de Peer Y."/>
            <person name="Liu Z.J."/>
        </authorList>
    </citation>
    <scope>NUCLEOTIDE SEQUENCE</scope>
    <source>
        <strain evidence="2">CP</strain>
    </source>
</reference>
<accession>A0AAV9DPX9</accession>
<dbReference type="EMBL" id="JAUJYO010000011">
    <property type="protein sequence ID" value="KAK1303214.1"/>
    <property type="molecule type" value="Genomic_DNA"/>
</dbReference>